<dbReference type="AlphaFoldDB" id="A0A164N215"/>
<dbReference type="PROSITE" id="PS50297">
    <property type="entry name" value="ANK_REP_REGION"/>
    <property type="match status" value="1"/>
</dbReference>
<dbReference type="InterPro" id="IPR002110">
    <property type="entry name" value="Ankyrin_rpt"/>
</dbReference>
<dbReference type="STRING" id="35525.A0A164N215"/>
<evidence type="ECO:0000313" key="4">
    <source>
        <dbReference type="EMBL" id="KZS05580.1"/>
    </source>
</evidence>
<feature type="compositionally biased region" description="Basic and acidic residues" evidence="2">
    <location>
        <begin position="738"/>
        <end position="748"/>
    </location>
</feature>
<keyword evidence="5" id="KW-1185">Reference proteome</keyword>
<dbReference type="EMBL" id="LRGB01002900">
    <property type="protein sequence ID" value="KZS05580.1"/>
    <property type="molecule type" value="Genomic_DNA"/>
</dbReference>
<dbReference type="Pfam" id="PF12796">
    <property type="entry name" value="Ank_2"/>
    <property type="match status" value="1"/>
</dbReference>
<evidence type="ECO:0008006" key="6">
    <source>
        <dbReference type="Google" id="ProtNLM"/>
    </source>
</evidence>
<dbReference type="Proteomes" id="UP000076858">
    <property type="component" value="Unassembled WGS sequence"/>
</dbReference>
<dbReference type="InterPro" id="IPR036770">
    <property type="entry name" value="Ankyrin_rpt-contain_sf"/>
</dbReference>
<evidence type="ECO:0000256" key="1">
    <source>
        <dbReference type="PROSITE-ProRule" id="PRU00023"/>
    </source>
</evidence>
<feature type="repeat" description="ANK" evidence="1">
    <location>
        <begin position="528"/>
        <end position="549"/>
    </location>
</feature>
<dbReference type="InterPro" id="IPR052660">
    <property type="entry name" value="Erythrocyte_Invasion_ImmMod"/>
</dbReference>
<evidence type="ECO:0000256" key="2">
    <source>
        <dbReference type="SAM" id="MobiDB-lite"/>
    </source>
</evidence>
<name>A0A164N215_9CRUS</name>
<keyword evidence="3" id="KW-1133">Transmembrane helix</keyword>
<proteinExistence type="predicted"/>
<dbReference type="PROSITE" id="PS50088">
    <property type="entry name" value="ANK_REPEAT"/>
    <property type="match status" value="1"/>
</dbReference>
<accession>A0A164N215</accession>
<dbReference type="Gene3D" id="1.25.40.20">
    <property type="entry name" value="Ankyrin repeat-containing domain"/>
    <property type="match status" value="1"/>
</dbReference>
<dbReference type="SUPFAM" id="SSF48403">
    <property type="entry name" value="Ankyrin repeat"/>
    <property type="match status" value="1"/>
</dbReference>
<keyword evidence="3" id="KW-0812">Transmembrane</keyword>
<sequence length="770" mass="88102">GETESGLPQNIEEFSDKIKFEISKMHEQYKISIETEHENKLAKEIREVYCQLSTIKKTQAVILAQSNGILAASAHGLPICTRLQGFGQAMTLQQCETKRIFISAKESKCGFQPFFTYEDKNCTIGVDGWSIHPYSDCFCKTHLVNFNGFHHTWENNSTDGEWVKQKANIHMPNLDLITEFEELHLNDFDYSLKSHPVHETMEMEQLNILNDLVGLMQESNSKSGSDKVMSEKQDNHIGTMFSWFDTLKILILSIIGFIVFIVCLRIFIICDPFIRILEKIRQTRRLRRYGINMEETDELTSMIANSNIQPPEEIIEQQFTRMTAPTPLTMERTSQSRPAPPSAPKQRSIYPIMEENWESDQARKCTGKHTTCTYVVVKKNNEETLVMEWGSEDTVQHNEASDGERQPETNYIVIESDIETESETQRDGLFGDYDFYPPTFRFYPNATHKTTLPKCSNCAMKTHPTLSAARADAIRKRTQAITRLRDQEIFLEIKDAPREKIRRCIIQKLGPAAWDYHPKAEFLNQKFNNKTPLHTSVKAGKLDITDLLLGETPLMVAIAYGHEEVASYLWISSNVAQMAKANSTILYYAAKHGNNSLARAACERKIHINTSQTTRPGNYTALHLATMYNQDNIINIFNRVIQLGTSKKLNPRYQGPFRVSKVFPNHTVEIRAYNGNGTQLTHVNCLKALTECMIWRDEECVDFDDLRESKLRATRLREEDSDNEEDLADGEAGDEVNSPDHEGDRELIDLDAVAPNDDRDAHFIDFDPLI</sequence>
<keyword evidence="1" id="KW-0040">ANK repeat</keyword>
<feature type="transmembrane region" description="Helical" evidence="3">
    <location>
        <begin position="249"/>
        <end position="277"/>
    </location>
</feature>
<keyword evidence="3" id="KW-0472">Membrane</keyword>
<gene>
    <name evidence="4" type="ORF">APZ42_031201</name>
</gene>
<dbReference type="SMART" id="SM00248">
    <property type="entry name" value="ANK"/>
    <property type="match status" value="3"/>
</dbReference>
<feature type="region of interest" description="Disordered" evidence="2">
    <location>
        <begin position="716"/>
        <end position="753"/>
    </location>
</feature>
<feature type="compositionally biased region" description="Acidic residues" evidence="2">
    <location>
        <begin position="719"/>
        <end position="734"/>
    </location>
</feature>
<dbReference type="PANTHER" id="PTHR16021:SF23">
    <property type="entry name" value="FI18411P1-RELATED"/>
    <property type="match status" value="1"/>
</dbReference>
<feature type="non-terminal residue" evidence="4">
    <location>
        <position position="770"/>
    </location>
</feature>
<dbReference type="PANTHER" id="PTHR16021">
    <property type="entry name" value="MANSC DOMAIN CONTAINING PROTEIN 1"/>
    <property type="match status" value="1"/>
</dbReference>
<feature type="non-terminal residue" evidence="4">
    <location>
        <position position="1"/>
    </location>
</feature>
<evidence type="ECO:0000313" key="5">
    <source>
        <dbReference type="Proteomes" id="UP000076858"/>
    </source>
</evidence>
<dbReference type="OrthoDB" id="10488759at2759"/>
<comment type="caution">
    <text evidence="4">The sequence shown here is derived from an EMBL/GenBank/DDBJ whole genome shotgun (WGS) entry which is preliminary data.</text>
</comment>
<organism evidence="4 5">
    <name type="scientific">Daphnia magna</name>
    <dbReference type="NCBI Taxonomy" id="35525"/>
    <lineage>
        <taxon>Eukaryota</taxon>
        <taxon>Metazoa</taxon>
        <taxon>Ecdysozoa</taxon>
        <taxon>Arthropoda</taxon>
        <taxon>Crustacea</taxon>
        <taxon>Branchiopoda</taxon>
        <taxon>Diplostraca</taxon>
        <taxon>Cladocera</taxon>
        <taxon>Anomopoda</taxon>
        <taxon>Daphniidae</taxon>
        <taxon>Daphnia</taxon>
    </lineage>
</organism>
<evidence type="ECO:0000256" key="3">
    <source>
        <dbReference type="SAM" id="Phobius"/>
    </source>
</evidence>
<reference evidence="4 5" key="1">
    <citation type="submission" date="2016-03" db="EMBL/GenBank/DDBJ databases">
        <title>EvidentialGene: Evidence-directed Construction of Genes on Genomes.</title>
        <authorList>
            <person name="Gilbert D.G."/>
            <person name="Choi J.-H."/>
            <person name="Mockaitis K."/>
            <person name="Colbourne J."/>
            <person name="Pfrender M."/>
        </authorList>
    </citation>
    <scope>NUCLEOTIDE SEQUENCE [LARGE SCALE GENOMIC DNA]</scope>
    <source>
        <strain evidence="4 5">Xinb3</strain>
        <tissue evidence="4">Complete organism</tissue>
    </source>
</reference>
<protein>
    <recommendedName>
        <fullName evidence="6">ANK_REP_REGION domain-containing protein</fullName>
    </recommendedName>
</protein>